<dbReference type="GO" id="GO:0016301">
    <property type="term" value="F:kinase activity"/>
    <property type="evidence" value="ECO:0007669"/>
    <property type="project" value="UniProtKB-KW"/>
</dbReference>
<evidence type="ECO:0000256" key="6">
    <source>
        <dbReference type="ARBA" id="ARBA00022777"/>
    </source>
</evidence>
<organism evidence="10 11">
    <name type="scientific">Pediococcus cellicola</name>
    <dbReference type="NCBI Taxonomy" id="319652"/>
    <lineage>
        <taxon>Bacteria</taxon>
        <taxon>Bacillati</taxon>
        <taxon>Bacillota</taxon>
        <taxon>Bacilli</taxon>
        <taxon>Lactobacillales</taxon>
        <taxon>Lactobacillaceae</taxon>
        <taxon>Pediococcus</taxon>
    </lineage>
</organism>
<comment type="catalytic activity">
    <reaction evidence="1">
        <text>6-hydroxymethyl-7,8-dihydropterin + ATP = (7,8-dihydropterin-6-yl)methyl diphosphate + AMP + H(+)</text>
        <dbReference type="Rhea" id="RHEA:11412"/>
        <dbReference type="ChEBI" id="CHEBI:15378"/>
        <dbReference type="ChEBI" id="CHEBI:30616"/>
        <dbReference type="ChEBI" id="CHEBI:44841"/>
        <dbReference type="ChEBI" id="CHEBI:72950"/>
        <dbReference type="ChEBI" id="CHEBI:456215"/>
        <dbReference type="EC" id="2.7.6.3"/>
    </reaction>
</comment>
<dbReference type="Gene3D" id="3.30.70.560">
    <property type="entry name" value="7,8-Dihydro-6-hydroxymethylpterin-pyrophosphokinase HPPK"/>
    <property type="match status" value="1"/>
</dbReference>
<dbReference type="GO" id="GO:0005524">
    <property type="term" value="F:ATP binding"/>
    <property type="evidence" value="ECO:0007669"/>
    <property type="project" value="UniProtKB-KW"/>
</dbReference>
<dbReference type="OrthoDB" id="9808041at2"/>
<dbReference type="GO" id="GO:0046656">
    <property type="term" value="P:folic acid biosynthetic process"/>
    <property type="evidence" value="ECO:0007669"/>
    <property type="project" value="UniProtKB-KW"/>
</dbReference>
<keyword evidence="11" id="KW-1185">Reference proteome</keyword>
<evidence type="ECO:0000313" key="10">
    <source>
        <dbReference type="EMBL" id="KRN65926.1"/>
    </source>
</evidence>
<evidence type="ECO:0000256" key="1">
    <source>
        <dbReference type="ARBA" id="ARBA00000198"/>
    </source>
</evidence>
<evidence type="ECO:0000256" key="8">
    <source>
        <dbReference type="ARBA" id="ARBA00022909"/>
    </source>
</evidence>
<protein>
    <recommendedName>
        <fullName evidence="3">2-amino-4-hydroxy-6-hydroxymethyldihydropteridine diphosphokinase</fullName>
        <ecNumber evidence="3">2.7.6.3</ecNumber>
    </recommendedName>
</protein>
<evidence type="ECO:0000259" key="9">
    <source>
        <dbReference type="PROSITE" id="PS00794"/>
    </source>
</evidence>
<dbReference type="EC" id="2.7.6.3" evidence="3"/>
<dbReference type="GO" id="GO:0046654">
    <property type="term" value="P:tetrahydrofolate biosynthetic process"/>
    <property type="evidence" value="ECO:0007669"/>
    <property type="project" value="UniProtKB-UniPathway"/>
</dbReference>
<name>A0A0R2IR62_9LACO</name>
<evidence type="ECO:0000256" key="5">
    <source>
        <dbReference type="ARBA" id="ARBA00022741"/>
    </source>
</evidence>
<dbReference type="AlphaFoldDB" id="A0A0R2IR62"/>
<keyword evidence="4" id="KW-0808">Transferase</keyword>
<feature type="domain" description="7,8-dihydro-6-hydroxymethylpterin-pyrophosphokinase" evidence="9">
    <location>
        <begin position="89"/>
        <end position="100"/>
    </location>
</feature>
<evidence type="ECO:0000256" key="2">
    <source>
        <dbReference type="ARBA" id="ARBA00005051"/>
    </source>
</evidence>
<dbReference type="GO" id="GO:0003848">
    <property type="term" value="F:2-amino-4-hydroxy-6-hydroxymethyldihydropteridine diphosphokinase activity"/>
    <property type="evidence" value="ECO:0007669"/>
    <property type="project" value="UniProtKB-EC"/>
</dbReference>
<dbReference type="PANTHER" id="PTHR43071:SF1">
    <property type="entry name" value="2-AMINO-4-HYDROXY-6-HYDROXYMETHYLDIHYDROPTERIDINE PYROPHOSPHOKINASE"/>
    <property type="match status" value="1"/>
</dbReference>
<dbReference type="Proteomes" id="UP000051568">
    <property type="component" value="Unassembled WGS sequence"/>
</dbReference>
<accession>A0A0R2IR62</accession>
<dbReference type="UniPathway" id="UPA00077">
    <property type="reaction ID" value="UER00155"/>
</dbReference>
<dbReference type="RefSeq" id="WP_057751614.1">
    <property type="nucleotide sequence ID" value="NZ_BJVH01000015.1"/>
</dbReference>
<proteinExistence type="predicted"/>
<dbReference type="SUPFAM" id="SSF55083">
    <property type="entry name" value="6-hydroxymethyl-7,8-dihydropterin pyrophosphokinase, HPPK"/>
    <property type="match status" value="1"/>
</dbReference>
<dbReference type="PANTHER" id="PTHR43071">
    <property type="entry name" value="2-AMINO-4-HYDROXY-6-HYDROXYMETHYLDIHYDROPTERIDINE PYROPHOSPHOKINASE"/>
    <property type="match status" value="1"/>
</dbReference>
<evidence type="ECO:0000256" key="4">
    <source>
        <dbReference type="ARBA" id="ARBA00022679"/>
    </source>
</evidence>
<comment type="pathway">
    <text evidence="2">Cofactor biosynthesis; tetrahydrofolate biosynthesis; 2-amino-4-hydroxy-6-hydroxymethyl-7,8-dihydropteridine diphosphate from 7,8-dihydroneopterin triphosphate: step 4/4.</text>
</comment>
<keyword evidence="6 10" id="KW-0418">Kinase</keyword>
<dbReference type="PROSITE" id="PS00794">
    <property type="entry name" value="HPPK"/>
    <property type="match status" value="1"/>
</dbReference>
<evidence type="ECO:0000256" key="7">
    <source>
        <dbReference type="ARBA" id="ARBA00022840"/>
    </source>
</evidence>
<comment type="caution">
    <text evidence="10">The sequence shown here is derived from an EMBL/GenBank/DDBJ whole genome shotgun (WGS) entry which is preliminary data.</text>
</comment>
<gene>
    <name evidence="10" type="ORF">IV80_GL001769</name>
</gene>
<keyword evidence="8" id="KW-0289">Folate biosynthesis</keyword>
<dbReference type="InterPro" id="IPR035907">
    <property type="entry name" value="Hppk_sf"/>
</dbReference>
<reference evidence="10 11" key="1">
    <citation type="journal article" date="2015" name="Genome Announc.">
        <title>Expanding the biotechnology potential of lactobacilli through comparative genomics of 213 strains and associated genera.</title>
        <authorList>
            <person name="Sun Z."/>
            <person name="Harris H.M."/>
            <person name="McCann A."/>
            <person name="Guo C."/>
            <person name="Argimon S."/>
            <person name="Zhang W."/>
            <person name="Yang X."/>
            <person name="Jeffery I.B."/>
            <person name="Cooney J.C."/>
            <person name="Kagawa T.F."/>
            <person name="Liu W."/>
            <person name="Song Y."/>
            <person name="Salvetti E."/>
            <person name="Wrobel A."/>
            <person name="Rasinkangas P."/>
            <person name="Parkhill J."/>
            <person name="Rea M.C."/>
            <person name="O'Sullivan O."/>
            <person name="Ritari J."/>
            <person name="Douillard F.P."/>
            <person name="Paul Ross R."/>
            <person name="Yang R."/>
            <person name="Briner A.E."/>
            <person name="Felis G.E."/>
            <person name="de Vos W.M."/>
            <person name="Barrangou R."/>
            <person name="Klaenhammer T.R."/>
            <person name="Caufield P.W."/>
            <person name="Cui Y."/>
            <person name="Zhang H."/>
            <person name="O'Toole P.W."/>
        </authorList>
    </citation>
    <scope>NUCLEOTIDE SEQUENCE [LARGE SCALE GENOMIC DNA]</scope>
    <source>
        <strain evidence="10 11">DSM 17757</strain>
    </source>
</reference>
<evidence type="ECO:0000256" key="3">
    <source>
        <dbReference type="ARBA" id="ARBA00013253"/>
    </source>
</evidence>
<dbReference type="NCBIfam" id="TIGR01498">
    <property type="entry name" value="folK"/>
    <property type="match status" value="1"/>
</dbReference>
<dbReference type="InterPro" id="IPR000550">
    <property type="entry name" value="Hppk"/>
</dbReference>
<keyword evidence="5" id="KW-0547">Nucleotide-binding</keyword>
<dbReference type="CDD" id="cd00483">
    <property type="entry name" value="HPPK"/>
    <property type="match status" value="1"/>
</dbReference>
<evidence type="ECO:0000313" key="11">
    <source>
        <dbReference type="Proteomes" id="UP000051568"/>
    </source>
</evidence>
<sequence>MKNKVYLSVGSNLGDRQANLTQAIELLKQNPAIQVEKVSPIYQTQPVGGVVQDNFLNLAIRLQTSLSAHDLLDAIHKIEQDLRRKRLVHWGPRTIDLDILYFNHETYHDQALTIPHPEIGNRRFVLIPLLDVLDDPALITQTNQALQTTPDKNWVEILH</sequence>
<dbReference type="EMBL" id="JQBR01000007">
    <property type="protein sequence ID" value="KRN65926.1"/>
    <property type="molecule type" value="Genomic_DNA"/>
</dbReference>
<dbReference type="PATRIC" id="fig|319652.3.peg.1796"/>
<dbReference type="Pfam" id="PF01288">
    <property type="entry name" value="HPPK"/>
    <property type="match status" value="1"/>
</dbReference>
<keyword evidence="7" id="KW-0067">ATP-binding</keyword>
<dbReference type="STRING" id="319652.IV80_GL001769"/>